<dbReference type="Pfam" id="PF01522">
    <property type="entry name" value="Polysacc_deac_1"/>
    <property type="match status" value="2"/>
</dbReference>
<dbReference type="RefSeq" id="WP_176168566.1">
    <property type="nucleotide sequence ID" value="NZ_FUYX01000002.1"/>
</dbReference>
<evidence type="ECO:0000256" key="2">
    <source>
        <dbReference type="ARBA" id="ARBA00004613"/>
    </source>
</evidence>
<gene>
    <name evidence="8" type="ORF">SAMN05660750_01080</name>
</gene>
<keyword evidence="5" id="KW-0732">Signal</keyword>
<dbReference type="SUPFAM" id="SSF88713">
    <property type="entry name" value="Glycoside hydrolase/deacetylase"/>
    <property type="match status" value="1"/>
</dbReference>
<protein>
    <recommendedName>
        <fullName evidence="4">Chitooligosaccharide deacetylase</fullName>
    </recommendedName>
    <alternativeName>
        <fullName evidence="6">Nodulation protein B</fullName>
    </alternativeName>
</protein>
<evidence type="ECO:0000256" key="4">
    <source>
        <dbReference type="ARBA" id="ARBA00020071"/>
    </source>
</evidence>
<dbReference type="InterPro" id="IPR051398">
    <property type="entry name" value="Polysacch_Deacetylase"/>
</dbReference>
<evidence type="ECO:0000256" key="1">
    <source>
        <dbReference type="ARBA" id="ARBA00003236"/>
    </source>
</evidence>
<dbReference type="AlphaFoldDB" id="A0A1T5BVK8"/>
<comment type="similarity">
    <text evidence="3">Belongs to the polysaccharide deacetylase family.</text>
</comment>
<evidence type="ECO:0000256" key="6">
    <source>
        <dbReference type="ARBA" id="ARBA00032976"/>
    </source>
</evidence>
<sequence length="322" mass="34954">MPDGLLKRASNALRRALAPRDGCIILMYHRVGAPGCDPEHLAVTAGKLAEQIAVLKRNRTVVPLSWLKERMAQGLSVAGTAAVTFDDGYADVLHQGRPALARLDCPATVFLATGAIGTGANMWWDLVGRLFLVSPALPPEVTVARQGRRQSIALDAADRGSRMRAYGQVSEMVRPLPSRERDAVVDDLVRQIWGAREDRDEDRLMRPEEVQAWYSKGMFEIGAHTVSHPSLPTLPAAEQRAEIAESSRACTTLTGEPPTGFAYPYGHYDAAVMEAAAAAGIAIAVTAEKRRIGPAEPMLALPRYYVGDWDAAAFARHMSFQA</sequence>
<dbReference type="PROSITE" id="PS51677">
    <property type="entry name" value="NODB"/>
    <property type="match status" value="1"/>
</dbReference>
<comment type="subcellular location">
    <subcellularLocation>
        <location evidence="2">Secreted</location>
    </subcellularLocation>
</comment>
<dbReference type="InterPro" id="IPR002509">
    <property type="entry name" value="NODB_dom"/>
</dbReference>
<evidence type="ECO:0000256" key="3">
    <source>
        <dbReference type="ARBA" id="ARBA00010973"/>
    </source>
</evidence>
<dbReference type="EMBL" id="FUYX01000002">
    <property type="protein sequence ID" value="SKB51368.1"/>
    <property type="molecule type" value="Genomic_DNA"/>
</dbReference>
<feature type="domain" description="NodB homology" evidence="7">
    <location>
        <begin position="79"/>
        <end position="322"/>
    </location>
</feature>
<dbReference type="PANTHER" id="PTHR34216:SF3">
    <property type="entry name" value="POLY-BETA-1,6-N-ACETYL-D-GLUCOSAMINE N-DEACETYLASE"/>
    <property type="match status" value="1"/>
</dbReference>
<dbReference type="PANTHER" id="PTHR34216">
    <property type="match status" value="1"/>
</dbReference>
<reference evidence="8 9" key="1">
    <citation type="submission" date="2017-02" db="EMBL/GenBank/DDBJ databases">
        <authorList>
            <person name="Peterson S.W."/>
        </authorList>
    </citation>
    <scope>NUCLEOTIDE SEQUENCE [LARGE SCALE GENOMIC DNA]</scope>
    <source>
        <strain evidence="8 9">DSM 9653</strain>
    </source>
</reference>
<comment type="function">
    <text evidence="1">Is involved in generating a small heat-stable compound (Nod), an acylated oligomer of N-acetylglucosamine, that stimulates mitosis in various plant protoplasts.</text>
</comment>
<organism evidence="8 9">
    <name type="scientific">Bosea thiooxidans</name>
    <dbReference type="NCBI Taxonomy" id="53254"/>
    <lineage>
        <taxon>Bacteria</taxon>
        <taxon>Pseudomonadati</taxon>
        <taxon>Pseudomonadota</taxon>
        <taxon>Alphaproteobacteria</taxon>
        <taxon>Hyphomicrobiales</taxon>
        <taxon>Boseaceae</taxon>
        <taxon>Bosea</taxon>
    </lineage>
</organism>
<dbReference type="InterPro" id="IPR011330">
    <property type="entry name" value="Glyco_hydro/deAcase_b/a-brl"/>
</dbReference>
<dbReference type="CDD" id="cd10918">
    <property type="entry name" value="CE4_NodB_like_5s_6s"/>
    <property type="match status" value="1"/>
</dbReference>
<name>A0A1T5BVK8_9HYPH</name>
<dbReference type="Gene3D" id="3.20.20.370">
    <property type="entry name" value="Glycoside hydrolase/deacetylase"/>
    <property type="match status" value="1"/>
</dbReference>
<proteinExistence type="inferred from homology"/>
<dbReference type="GO" id="GO:0005576">
    <property type="term" value="C:extracellular region"/>
    <property type="evidence" value="ECO:0007669"/>
    <property type="project" value="UniProtKB-SubCell"/>
</dbReference>
<evidence type="ECO:0000313" key="9">
    <source>
        <dbReference type="Proteomes" id="UP000190130"/>
    </source>
</evidence>
<dbReference type="Proteomes" id="UP000190130">
    <property type="component" value="Unassembled WGS sequence"/>
</dbReference>
<dbReference type="GO" id="GO:0016810">
    <property type="term" value="F:hydrolase activity, acting on carbon-nitrogen (but not peptide) bonds"/>
    <property type="evidence" value="ECO:0007669"/>
    <property type="project" value="InterPro"/>
</dbReference>
<evidence type="ECO:0000259" key="7">
    <source>
        <dbReference type="PROSITE" id="PS51677"/>
    </source>
</evidence>
<evidence type="ECO:0000313" key="8">
    <source>
        <dbReference type="EMBL" id="SKB51368.1"/>
    </source>
</evidence>
<evidence type="ECO:0000256" key="5">
    <source>
        <dbReference type="ARBA" id="ARBA00022729"/>
    </source>
</evidence>
<accession>A0A1T5BVK8</accession>
<dbReference type="GO" id="GO:0005975">
    <property type="term" value="P:carbohydrate metabolic process"/>
    <property type="evidence" value="ECO:0007669"/>
    <property type="project" value="InterPro"/>
</dbReference>